<accession>A0A8E2F798</accession>
<feature type="compositionally biased region" description="Basic and acidic residues" evidence="1">
    <location>
        <begin position="1"/>
        <end position="18"/>
    </location>
</feature>
<dbReference type="AlphaFoldDB" id="A0A8E2F798"/>
<dbReference type="OrthoDB" id="2348401at2759"/>
<dbReference type="PIRSF" id="PIRSF002590">
    <property type="entry name" value="HSP9/HSP12_fun"/>
    <property type="match status" value="1"/>
</dbReference>
<feature type="compositionally biased region" description="Polar residues" evidence="1">
    <location>
        <begin position="78"/>
        <end position="97"/>
    </location>
</feature>
<dbReference type="Proteomes" id="UP000250140">
    <property type="component" value="Unassembled WGS sequence"/>
</dbReference>
<keyword evidence="3" id="KW-1185">Reference proteome</keyword>
<evidence type="ECO:0000313" key="2">
    <source>
        <dbReference type="EMBL" id="OCL11866.1"/>
    </source>
</evidence>
<evidence type="ECO:0000256" key="1">
    <source>
        <dbReference type="SAM" id="MobiDB-lite"/>
    </source>
</evidence>
<dbReference type="Pfam" id="PF04119">
    <property type="entry name" value="HSP9_HSP12"/>
    <property type="match status" value="1"/>
</dbReference>
<proteinExistence type="predicted"/>
<gene>
    <name evidence="2" type="ORF">AOQ84DRAFT_373596</name>
</gene>
<evidence type="ECO:0000313" key="3">
    <source>
        <dbReference type="Proteomes" id="UP000250140"/>
    </source>
</evidence>
<dbReference type="InterPro" id="IPR007250">
    <property type="entry name" value="HSP9_HSP12"/>
</dbReference>
<name>A0A8E2F798_9PEZI</name>
<dbReference type="Gene3D" id="6.10.280.100">
    <property type="match status" value="1"/>
</dbReference>
<sequence>MSDLGRKGLGEQAQEKITPDSQKSTLEQAKEGVTGLGDRAAGAVQPEGNKSTTQKLGDATRSGGDDASNEGKGILASAQETVGNAAQSISDTFQGKK</sequence>
<feature type="region of interest" description="Disordered" evidence="1">
    <location>
        <begin position="1"/>
        <end position="97"/>
    </location>
</feature>
<dbReference type="EMBL" id="KV748970">
    <property type="protein sequence ID" value="OCL11866.1"/>
    <property type="molecule type" value="Genomic_DNA"/>
</dbReference>
<protein>
    <submittedName>
        <fullName evidence="2">Uncharacterized protein</fullName>
    </submittedName>
</protein>
<organism evidence="2 3">
    <name type="scientific">Glonium stellatum</name>
    <dbReference type="NCBI Taxonomy" id="574774"/>
    <lineage>
        <taxon>Eukaryota</taxon>
        <taxon>Fungi</taxon>
        <taxon>Dikarya</taxon>
        <taxon>Ascomycota</taxon>
        <taxon>Pezizomycotina</taxon>
        <taxon>Dothideomycetes</taxon>
        <taxon>Pleosporomycetidae</taxon>
        <taxon>Gloniales</taxon>
        <taxon>Gloniaceae</taxon>
        <taxon>Glonium</taxon>
    </lineage>
</organism>
<reference evidence="2 3" key="1">
    <citation type="journal article" date="2016" name="Nat. Commun.">
        <title>Ectomycorrhizal ecology is imprinted in the genome of the dominant symbiotic fungus Cenococcum geophilum.</title>
        <authorList>
            <consortium name="DOE Joint Genome Institute"/>
            <person name="Peter M."/>
            <person name="Kohler A."/>
            <person name="Ohm R.A."/>
            <person name="Kuo A."/>
            <person name="Krutzmann J."/>
            <person name="Morin E."/>
            <person name="Arend M."/>
            <person name="Barry K.W."/>
            <person name="Binder M."/>
            <person name="Choi C."/>
            <person name="Clum A."/>
            <person name="Copeland A."/>
            <person name="Grisel N."/>
            <person name="Haridas S."/>
            <person name="Kipfer T."/>
            <person name="LaButti K."/>
            <person name="Lindquist E."/>
            <person name="Lipzen A."/>
            <person name="Maire R."/>
            <person name="Meier B."/>
            <person name="Mihaltcheva S."/>
            <person name="Molinier V."/>
            <person name="Murat C."/>
            <person name="Poggeler S."/>
            <person name="Quandt C.A."/>
            <person name="Sperisen C."/>
            <person name="Tritt A."/>
            <person name="Tisserant E."/>
            <person name="Crous P.W."/>
            <person name="Henrissat B."/>
            <person name="Nehls U."/>
            <person name="Egli S."/>
            <person name="Spatafora J.W."/>
            <person name="Grigoriev I.V."/>
            <person name="Martin F.M."/>
        </authorList>
    </citation>
    <scope>NUCLEOTIDE SEQUENCE [LARGE SCALE GENOMIC DNA]</scope>
    <source>
        <strain evidence="2 3">CBS 207.34</strain>
    </source>
</reference>